<dbReference type="VEuPathDB" id="FungiDB:FPRO_00415"/>
<proteinExistence type="predicted"/>
<protein>
    <submittedName>
        <fullName evidence="2">Uncharacterized protein</fullName>
    </submittedName>
</protein>
<reference evidence="3" key="1">
    <citation type="journal article" date="2016" name="Genome Biol. Evol.">
        <title>Comparative 'omics' of the Fusarium fujikuroi species complex highlights differences in genetic potential and metabolite synthesis.</title>
        <authorList>
            <person name="Niehaus E.-M."/>
            <person name="Muensterkoetter M."/>
            <person name="Proctor R.H."/>
            <person name="Brown D.W."/>
            <person name="Sharon A."/>
            <person name="Idan Y."/>
            <person name="Oren-Young L."/>
            <person name="Sieber C.M."/>
            <person name="Novak O."/>
            <person name="Pencik A."/>
            <person name="Tarkowska D."/>
            <person name="Hromadova K."/>
            <person name="Freeman S."/>
            <person name="Maymon M."/>
            <person name="Elazar M."/>
            <person name="Youssef S.A."/>
            <person name="El-Shabrawy E.S.M."/>
            <person name="Shalaby A.B.A."/>
            <person name="Houterman P."/>
            <person name="Brock N.L."/>
            <person name="Burkhardt I."/>
            <person name="Tsavkelova E.A."/>
            <person name="Dickschat J.S."/>
            <person name="Galuszka P."/>
            <person name="Gueldener U."/>
            <person name="Tudzynski B."/>
        </authorList>
    </citation>
    <scope>NUCLEOTIDE SEQUENCE [LARGE SCALE GENOMIC DNA]</scope>
    <source>
        <strain evidence="3">ET1</strain>
    </source>
</reference>
<evidence type="ECO:0000313" key="3">
    <source>
        <dbReference type="Proteomes" id="UP000183971"/>
    </source>
</evidence>
<keyword evidence="1" id="KW-0812">Transmembrane</keyword>
<organism evidence="2 3">
    <name type="scientific">Fusarium proliferatum (strain ET1)</name>
    <name type="common">Orchid endophyte fungus</name>
    <dbReference type="NCBI Taxonomy" id="1227346"/>
    <lineage>
        <taxon>Eukaryota</taxon>
        <taxon>Fungi</taxon>
        <taxon>Dikarya</taxon>
        <taxon>Ascomycota</taxon>
        <taxon>Pezizomycotina</taxon>
        <taxon>Sordariomycetes</taxon>
        <taxon>Hypocreomycetidae</taxon>
        <taxon>Hypocreales</taxon>
        <taxon>Nectriaceae</taxon>
        <taxon>Fusarium</taxon>
        <taxon>Fusarium fujikuroi species complex</taxon>
    </lineage>
</organism>
<gene>
    <name evidence="2" type="ORF">FPRO_00415</name>
</gene>
<keyword evidence="1" id="KW-1133">Transmembrane helix</keyword>
<evidence type="ECO:0000313" key="2">
    <source>
        <dbReference type="EMBL" id="CZR35462.1"/>
    </source>
</evidence>
<accession>A0A1L7V5P9</accession>
<comment type="caution">
    <text evidence="2">The sequence shown here is derived from an EMBL/GenBank/DDBJ whole genome shotgun (WGS) entry which is preliminary data.</text>
</comment>
<evidence type="ECO:0000256" key="1">
    <source>
        <dbReference type="SAM" id="Phobius"/>
    </source>
</evidence>
<sequence>MFPACSCCTNGITVFCLCVLCLVLCVYVKLITLESKRILDLQTPTALREQENSGPYCGVSK</sequence>
<dbReference type="AlphaFoldDB" id="A0A1L7V5P9"/>
<name>A0A1L7V5P9_FUSPR</name>
<keyword evidence="1" id="KW-0472">Membrane</keyword>
<dbReference type="Proteomes" id="UP000183971">
    <property type="component" value="Unassembled WGS sequence"/>
</dbReference>
<dbReference type="EMBL" id="FJOF01000001">
    <property type="protein sequence ID" value="CZR35462.1"/>
    <property type="molecule type" value="Genomic_DNA"/>
</dbReference>
<keyword evidence="3" id="KW-1185">Reference proteome</keyword>
<feature type="transmembrane region" description="Helical" evidence="1">
    <location>
        <begin position="12"/>
        <end position="32"/>
    </location>
</feature>
<dbReference type="RefSeq" id="XP_031076055.1">
    <property type="nucleotide sequence ID" value="XM_031225416.1"/>
</dbReference>
<dbReference type="GeneID" id="42045305"/>